<dbReference type="GO" id="GO:0008081">
    <property type="term" value="F:phosphoric diester hydrolase activity"/>
    <property type="evidence" value="ECO:0007669"/>
    <property type="project" value="InterPro"/>
</dbReference>
<gene>
    <name evidence="2" type="ORF">GCM10011322_29100</name>
</gene>
<evidence type="ECO:0000313" key="3">
    <source>
        <dbReference type="Proteomes" id="UP000600449"/>
    </source>
</evidence>
<organism evidence="2 3">
    <name type="scientific">Salinarimonas ramus</name>
    <dbReference type="NCBI Taxonomy" id="690164"/>
    <lineage>
        <taxon>Bacteria</taxon>
        <taxon>Pseudomonadati</taxon>
        <taxon>Pseudomonadota</taxon>
        <taxon>Alphaproteobacteria</taxon>
        <taxon>Hyphomicrobiales</taxon>
        <taxon>Salinarimonadaceae</taxon>
        <taxon>Salinarimonas</taxon>
    </lineage>
</organism>
<dbReference type="PANTHER" id="PTHR46211:SF1">
    <property type="entry name" value="GLYCEROPHOSPHODIESTER PHOSPHODIESTERASE, CYTOPLASMIC"/>
    <property type="match status" value="1"/>
</dbReference>
<dbReference type="Proteomes" id="UP000600449">
    <property type="component" value="Unassembled WGS sequence"/>
</dbReference>
<evidence type="ECO:0000259" key="1">
    <source>
        <dbReference type="PROSITE" id="PS51704"/>
    </source>
</evidence>
<dbReference type="GO" id="GO:0006629">
    <property type="term" value="P:lipid metabolic process"/>
    <property type="evidence" value="ECO:0007669"/>
    <property type="project" value="InterPro"/>
</dbReference>
<proteinExistence type="predicted"/>
<dbReference type="AlphaFoldDB" id="A0A917QAW8"/>
<dbReference type="Gene3D" id="3.20.20.190">
    <property type="entry name" value="Phosphatidylinositol (PI) phosphodiesterase"/>
    <property type="match status" value="1"/>
</dbReference>
<protein>
    <submittedName>
        <fullName evidence="2">Glycerophosphoryl diester phosphodiesterase</fullName>
    </submittedName>
</protein>
<dbReference type="EMBL" id="BMMF01000008">
    <property type="protein sequence ID" value="GGK40080.1"/>
    <property type="molecule type" value="Genomic_DNA"/>
</dbReference>
<dbReference type="InterPro" id="IPR017946">
    <property type="entry name" value="PLC-like_Pdiesterase_TIM-brl"/>
</dbReference>
<accession>A0A917QAW8</accession>
<dbReference type="SUPFAM" id="SSF51695">
    <property type="entry name" value="PLC-like phosphodiesterases"/>
    <property type="match status" value="1"/>
</dbReference>
<feature type="domain" description="GP-PDE" evidence="1">
    <location>
        <begin position="25"/>
        <end position="269"/>
    </location>
</feature>
<dbReference type="PROSITE" id="PS51704">
    <property type="entry name" value="GP_PDE"/>
    <property type="match status" value="1"/>
</dbReference>
<dbReference type="RefSeq" id="WP_188913948.1">
    <property type="nucleotide sequence ID" value="NZ_BMMF01000008.1"/>
</dbReference>
<evidence type="ECO:0000313" key="2">
    <source>
        <dbReference type="EMBL" id="GGK40080.1"/>
    </source>
</evidence>
<dbReference type="Pfam" id="PF03009">
    <property type="entry name" value="GDPD"/>
    <property type="match status" value="1"/>
</dbReference>
<keyword evidence="3" id="KW-1185">Reference proteome</keyword>
<dbReference type="PANTHER" id="PTHR46211">
    <property type="entry name" value="GLYCEROPHOSPHORYL DIESTER PHOSPHODIESTERASE"/>
    <property type="match status" value="1"/>
</dbReference>
<comment type="caution">
    <text evidence="2">The sequence shown here is derived from an EMBL/GenBank/DDBJ whole genome shotgun (WGS) entry which is preliminary data.</text>
</comment>
<name>A0A917QAW8_9HYPH</name>
<dbReference type="InterPro" id="IPR030395">
    <property type="entry name" value="GP_PDE_dom"/>
</dbReference>
<sequence length="269" mass="28820">MSGTPFRSGSIGAEPIEAAPGWLVARPIAHRGLHDRAGGVIENSLSAARAAIARGYAIECDVQLTADGEAMVFHDRDLARLVGGAGSVHDMNAAALAAMPLLGAASGEAPPTLADFLATVAGRVPLVVEIKSRFDGDMRLTHRTLEVLSRYDGPFVVESFDPYIVAEVRRVAPGVPRGIVAETRWTHPDWDFLAPERKHALGNLLHFDATRPHFLSWQVADLVEGPPFLLRRLGIPVTAWTVRDEAGRALAGAHADQMVFEGFLPDAGC</sequence>
<reference evidence="2 3" key="1">
    <citation type="journal article" date="2014" name="Int. J. Syst. Evol. Microbiol.">
        <title>Complete genome sequence of Corynebacterium casei LMG S-19264T (=DSM 44701T), isolated from a smear-ripened cheese.</title>
        <authorList>
            <consortium name="US DOE Joint Genome Institute (JGI-PGF)"/>
            <person name="Walter F."/>
            <person name="Albersmeier A."/>
            <person name="Kalinowski J."/>
            <person name="Ruckert C."/>
        </authorList>
    </citation>
    <scope>NUCLEOTIDE SEQUENCE [LARGE SCALE GENOMIC DNA]</scope>
    <source>
        <strain evidence="2 3">CGMCC 1.9161</strain>
    </source>
</reference>